<sequence>MEKRKSNGADGGDLRASKRLKVLEDKYAETAESTTKTGLEFLEQIRKTGDKNGRRIAKYFESLPPRRGNEDYYKAVRMPISLQDVEAKLKAGEFATLSELESFVKRMVLNAKDFYAKNSQQFEDAERVRKATSNFMVKHNPAYKLNHGYSAVPTPIPDELLDADTTGEDDEDAEADGDEDEDAEGDEDAEEDDDAEEEDEEEEEEDEDEEDVGPKTPGRRKSSSAKSATRAVSVGGKQDGDYEGVPYKGLTFQQAQEKIMEEIIRRPDEEDASYAYFEPFFNLPPRSLKDYFQVIKDPLSIKKLQKLVKGIRSRTDRSGVTEFKSWAAFEEKASLLWENAYYYNEDGSVIANMAKDLEKMFRDELAQAKAVVQEPPQPKIKIKKTAATPASNKKITIHVANTRGSSAESPAPRSVASDAAAGATSRSGATPAALDKTLDKTRGLSHAASPSPSVAAAAIGAKRESSSRTSPALSQRPNGASVVANGSPASGAANGTPAAAAGSPATNGDTVTPIVPPKPAAPPRPAYESKFREQTRQPLLTNLTIRTHPALNTGDRRYEIQLPPHPKLTQRSVTLNIPAGQWRQQLYVSLNPAIQKQQRPFKMFVISNGATLGPVPTPPPPPPSQSSASPPPPTLEVDEHAKLYEVNLHPGVNVVQVQLIVGLGKDQKLPNGAEAELEKITIFANMLKF</sequence>
<dbReference type="PANTHER" id="PTHR16062:SF21">
    <property type="entry name" value="CHROMATIN STRUCTURE-REMODELING COMPLEX SUBUNIT RSC1-RELATED"/>
    <property type="match status" value="1"/>
</dbReference>
<dbReference type="SMART" id="SM00297">
    <property type="entry name" value="BROMO"/>
    <property type="match status" value="2"/>
</dbReference>
<feature type="domain" description="Bromo" evidence="10">
    <location>
        <begin position="52"/>
        <end position="122"/>
    </location>
</feature>
<feature type="region of interest" description="Disordered" evidence="9">
    <location>
        <begin position="401"/>
        <end position="538"/>
    </location>
</feature>
<evidence type="ECO:0000256" key="2">
    <source>
        <dbReference type="ARBA" id="ARBA00022737"/>
    </source>
</evidence>
<dbReference type="Pfam" id="PF22994">
    <property type="entry name" value="RSC4_Ig_like"/>
    <property type="match status" value="1"/>
</dbReference>
<evidence type="ECO:0000256" key="6">
    <source>
        <dbReference type="ARBA" id="ARBA00023163"/>
    </source>
</evidence>
<keyword evidence="7" id="KW-0539">Nucleus</keyword>
<evidence type="ECO:0000256" key="3">
    <source>
        <dbReference type="ARBA" id="ARBA00022853"/>
    </source>
</evidence>
<keyword evidence="12" id="KW-1185">Reference proteome</keyword>
<feature type="compositionally biased region" description="Polar residues" evidence="9">
    <location>
        <begin position="467"/>
        <end position="478"/>
    </location>
</feature>
<feature type="compositionally biased region" description="Low complexity" evidence="9">
    <location>
        <begin position="409"/>
        <end position="433"/>
    </location>
</feature>
<protein>
    <recommendedName>
        <fullName evidence="10">Bromo domain-containing protein</fullName>
    </recommendedName>
</protein>
<gene>
    <name evidence="11" type="ORF">SBRCBS47491_008854</name>
</gene>
<proteinExistence type="predicted"/>
<evidence type="ECO:0000256" key="8">
    <source>
        <dbReference type="PROSITE-ProRule" id="PRU00035"/>
    </source>
</evidence>
<dbReference type="InterPro" id="IPR001487">
    <property type="entry name" value="Bromodomain"/>
</dbReference>
<dbReference type="Gene3D" id="1.20.920.10">
    <property type="entry name" value="Bromodomain-like"/>
    <property type="match status" value="2"/>
</dbReference>
<evidence type="ECO:0000256" key="1">
    <source>
        <dbReference type="ARBA" id="ARBA00004123"/>
    </source>
</evidence>
<evidence type="ECO:0000313" key="11">
    <source>
        <dbReference type="EMBL" id="CAK7234158.1"/>
    </source>
</evidence>
<dbReference type="PANTHER" id="PTHR16062">
    <property type="entry name" value="SWI/SNF-RELATED"/>
    <property type="match status" value="1"/>
</dbReference>
<accession>A0ABP0CQA1</accession>
<feature type="compositionally biased region" description="Pro residues" evidence="9">
    <location>
        <begin position="615"/>
        <end position="634"/>
    </location>
</feature>
<keyword evidence="3" id="KW-0156">Chromatin regulator</keyword>
<feature type="compositionally biased region" description="Low complexity" evidence="9">
    <location>
        <begin position="224"/>
        <end position="234"/>
    </location>
</feature>
<feature type="compositionally biased region" description="Low complexity" evidence="9">
    <location>
        <begin position="445"/>
        <end position="458"/>
    </location>
</feature>
<comment type="caution">
    <text evidence="11">The sequence shown here is derived from an EMBL/GenBank/DDBJ whole genome shotgun (WGS) entry which is preliminary data.</text>
</comment>
<dbReference type="Proteomes" id="UP001642406">
    <property type="component" value="Unassembled WGS sequence"/>
</dbReference>
<keyword evidence="6" id="KW-0804">Transcription</keyword>
<dbReference type="CDD" id="cd04369">
    <property type="entry name" value="Bromodomain"/>
    <property type="match status" value="2"/>
</dbReference>
<reference evidence="11 12" key="1">
    <citation type="submission" date="2024-01" db="EMBL/GenBank/DDBJ databases">
        <authorList>
            <person name="Allen C."/>
            <person name="Tagirdzhanova G."/>
        </authorList>
    </citation>
    <scope>NUCLEOTIDE SEQUENCE [LARGE SCALE GENOMIC DNA]</scope>
</reference>
<keyword evidence="4" id="KW-0805">Transcription regulation</keyword>
<evidence type="ECO:0000259" key="10">
    <source>
        <dbReference type="PROSITE" id="PS50014"/>
    </source>
</evidence>
<feature type="domain" description="Bromo" evidence="10">
    <location>
        <begin position="268"/>
        <end position="351"/>
    </location>
</feature>
<feature type="compositionally biased region" description="Low complexity" evidence="9">
    <location>
        <begin position="479"/>
        <end position="508"/>
    </location>
</feature>
<comment type="subcellular location">
    <subcellularLocation>
        <location evidence="1">Nucleus</location>
    </subcellularLocation>
</comment>
<evidence type="ECO:0000256" key="7">
    <source>
        <dbReference type="ARBA" id="ARBA00023242"/>
    </source>
</evidence>
<feature type="compositionally biased region" description="Pro residues" evidence="9">
    <location>
        <begin position="514"/>
        <end position="525"/>
    </location>
</feature>
<dbReference type="SUPFAM" id="SSF47370">
    <property type="entry name" value="Bromodomain"/>
    <property type="match status" value="2"/>
</dbReference>
<evidence type="ECO:0000256" key="5">
    <source>
        <dbReference type="ARBA" id="ARBA00023117"/>
    </source>
</evidence>
<evidence type="ECO:0000256" key="9">
    <source>
        <dbReference type="SAM" id="MobiDB-lite"/>
    </source>
</evidence>
<name>A0ABP0CQA1_9PEZI</name>
<keyword evidence="5 8" id="KW-0103">Bromodomain</keyword>
<dbReference type="Pfam" id="PF00439">
    <property type="entry name" value="Bromodomain"/>
    <property type="match status" value="2"/>
</dbReference>
<keyword evidence="2" id="KW-0677">Repeat</keyword>
<evidence type="ECO:0000256" key="4">
    <source>
        <dbReference type="ARBA" id="ARBA00023015"/>
    </source>
</evidence>
<evidence type="ECO:0000313" key="12">
    <source>
        <dbReference type="Proteomes" id="UP001642406"/>
    </source>
</evidence>
<organism evidence="11 12">
    <name type="scientific">Sporothrix bragantina</name>
    <dbReference type="NCBI Taxonomy" id="671064"/>
    <lineage>
        <taxon>Eukaryota</taxon>
        <taxon>Fungi</taxon>
        <taxon>Dikarya</taxon>
        <taxon>Ascomycota</taxon>
        <taxon>Pezizomycotina</taxon>
        <taxon>Sordariomycetes</taxon>
        <taxon>Sordariomycetidae</taxon>
        <taxon>Ophiostomatales</taxon>
        <taxon>Ophiostomataceae</taxon>
        <taxon>Sporothrix</taxon>
    </lineage>
</organism>
<dbReference type="InterPro" id="IPR036427">
    <property type="entry name" value="Bromodomain-like_sf"/>
</dbReference>
<feature type="compositionally biased region" description="Acidic residues" evidence="9">
    <location>
        <begin position="159"/>
        <end position="211"/>
    </location>
</feature>
<dbReference type="PROSITE" id="PS50014">
    <property type="entry name" value="BROMODOMAIN_2"/>
    <property type="match status" value="2"/>
</dbReference>
<dbReference type="InterPro" id="IPR037382">
    <property type="entry name" value="Rsc/polybromo"/>
</dbReference>
<feature type="region of interest" description="Disordered" evidence="9">
    <location>
        <begin position="610"/>
        <end position="636"/>
    </location>
</feature>
<dbReference type="InterPro" id="IPR054551">
    <property type="entry name" value="RSC4_Ig-like"/>
</dbReference>
<dbReference type="EMBL" id="CAWUHC010000124">
    <property type="protein sequence ID" value="CAK7234158.1"/>
    <property type="molecule type" value="Genomic_DNA"/>
</dbReference>
<feature type="region of interest" description="Disordered" evidence="9">
    <location>
        <begin position="145"/>
        <end position="242"/>
    </location>
</feature>